<keyword evidence="4" id="KW-1185">Reference proteome</keyword>
<feature type="domain" description="DUF7726" evidence="2">
    <location>
        <begin position="182"/>
        <end position="246"/>
    </location>
</feature>
<dbReference type="InterPro" id="IPR056143">
    <property type="entry name" value="DUF7726"/>
</dbReference>
<evidence type="ECO:0000259" key="2">
    <source>
        <dbReference type="Pfam" id="PF24852"/>
    </source>
</evidence>
<dbReference type="AlphaFoldDB" id="A0A9P8V3G0"/>
<dbReference type="Proteomes" id="UP000770015">
    <property type="component" value="Unassembled WGS sequence"/>
</dbReference>
<feature type="domain" description="DUF7726" evidence="2">
    <location>
        <begin position="302"/>
        <end position="379"/>
    </location>
</feature>
<dbReference type="PANTHER" id="PTHR42339">
    <property type="entry name" value="HISTONE H1"/>
    <property type="match status" value="1"/>
</dbReference>
<evidence type="ECO:0000313" key="4">
    <source>
        <dbReference type="Proteomes" id="UP000770015"/>
    </source>
</evidence>
<feature type="region of interest" description="Disordered" evidence="1">
    <location>
        <begin position="1"/>
        <end position="42"/>
    </location>
</feature>
<evidence type="ECO:0000256" key="1">
    <source>
        <dbReference type="SAM" id="MobiDB-lite"/>
    </source>
</evidence>
<organism evidence="3 4">
    <name type="scientific">Plectosphaerella plurivora</name>
    <dbReference type="NCBI Taxonomy" id="936078"/>
    <lineage>
        <taxon>Eukaryota</taxon>
        <taxon>Fungi</taxon>
        <taxon>Dikarya</taxon>
        <taxon>Ascomycota</taxon>
        <taxon>Pezizomycotina</taxon>
        <taxon>Sordariomycetes</taxon>
        <taxon>Hypocreomycetidae</taxon>
        <taxon>Glomerellales</taxon>
        <taxon>Plectosphaerellaceae</taxon>
        <taxon>Plectosphaerella</taxon>
    </lineage>
</organism>
<feature type="compositionally biased region" description="Basic and acidic residues" evidence="1">
    <location>
        <begin position="57"/>
        <end position="70"/>
    </location>
</feature>
<evidence type="ECO:0000313" key="3">
    <source>
        <dbReference type="EMBL" id="KAH6670878.1"/>
    </source>
</evidence>
<name>A0A9P8V3G0_9PEZI</name>
<sequence length="439" mass="49325">MAHSWRPWEAAGMQPLSTGDVNKAINLPPALPPTSHARPTDVTLPSISSWLTEPLRDENTAGHHPYEKSRPGLHGTHSSSHITAPQPPRHVLPTSIPISSHAASAAHVPTAYPLAPRQHIPPPMLHHAPPPARSIPPQQTIPTTAPKSTARKRKSEVLEEPYAASSSGVGGGSSSGAYELVNCDHLRDKIEAFIQTTPLRVFLDHTRSTTDEYAHFARLAGPHAGSNTEFCHRVSQFFREREREQLHQPQPQQHQQHQQPQQQQQQPEQHKPRAQAKRPTRVVEALDVSGITLEGEESQSVKVFDTCDKVRRKINRFLADHDDVTASAFCREIAKALPNDRKVQSKQLNDFLAKKGPTAGNTSCVYYTAYVFFEKRRIKDRRPKDQTRLKMEEIYKDEGMNTTELLTHVTVFQGEEPVLDEFGRIHYVQVGEARRPPRR</sequence>
<accession>A0A9P8V3G0</accession>
<dbReference type="EMBL" id="JAGSXJ010000029">
    <property type="protein sequence ID" value="KAH6670878.1"/>
    <property type="molecule type" value="Genomic_DNA"/>
</dbReference>
<dbReference type="OrthoDB" id="2592504at2759"/>
<dbReference type="Pfam" id="PF24852">
    <property type="entry name" value="DUF7726"/>
    <property type="match status" value="2"/>
</dbReference>
<feature type="compositionally biased region" description="Low complexity" evidence="1">
    <location>
        <begin position="247"/>
        <end position="267"/>
    </location>
</feature>
<gene>
    <name evidence="3" type="ORF">F5X68DRAFT_264906</name>
</gene>
<feature type="region of interest" description="Disordered" evidence="1">
    <location>
        <begin position="57"/>
        <end position="95"/>
    </location>
</feature>
<protein>
    <recommendedName>
        <fullName evidence="2">DUF7726 domain-containing protein</fullName>
    </recommendedName>
</protein>
<proteinExistence type="predicted"/>
<feature type="region of interest" description="Disordered" evidence="1">
    <location>
        <begin position="240"/>
        <end position="281"/>
    </location>
</feature>
<comment type="caution">
    <text evidence="3">The sequence shown here is derived from an EMBL/GenBank/DDBJ whole genome shotgun (WGS) entry which is preliminary data.</text>
</comment>
<feature type="compositionally biased region" description="Pro residues" evidence="1">
    <location>
        <begin position="119"/>
        <end position="134"/>
    </location>
</feature>
<reference evidence="3" key="1">
    <citation type="journal article" date="2021" name="Nat. Commun.">
        <title>Genetic determinants of endophytism in the Arabidopsis root mycobiome.</title>
        <authorList>
            <person name="Mesny F."/>
            <person name="Miyauchi S."/>
            <person name="Thiergart T."/>
            <person name="Pickel B."/>
            <person name="Atanasova L."/>
            <person name="Karlsson M."/>
            <person name="Huettel B."/>
            <person name="Barry K.W."/>
            <person name="Haridas S."/>
            <person name="Chen C."/>
            <person name="Bauer D."/>
            <person name="Andreopoulos W."/>
            <person name="Pangilinan J."/>
            <person name="LaButti K."/>
            <person name="Riley R."/>
            <person name="Lipzen A."/>
            <person name="Clum A."/>
            <person name="Drula E."/>
            <person name="Henrissat B."/>
            <person name="Kohler A."/>
            <person name="Grigoriev I.V."/>
            <person name="Martin F.M."/>
            <person name="Hacquard S."/>
        </authorList>
    </citation>
    <scope>NUCLEOTIDE SEQUENCE</scope>
    <source>
        <strain evidence="3">MPI-SDFR-AT-0117</strain>
    </source>
</reference>
<feature type="compositionally biased region" description="Low complexity" evidence="1">
    <location>
        <begin position="135"/>
        <end position="144"/>
    </location>
</feature>
<dbReference type="PANTHER" id="PTHR42339:SF1">
    <property type="entry name" value="HISTONE H1"/>
    <property type="match status" value="1"/>
</dbReference>
<feature type="region of interest" description="Disordered" evidence="1">
    <location>
        <begin position="113"/>
        <end position="174"/>
    </location>
</feature>